<dbReference type="GeneID" id="17252537"/>
<dbReference type="PaxDb" id="2903-EOD06344"/>
<evidence type="ECO:0000313" key="2">
    <source>
        <dbReference type="Proteomes" id="UP000013827"/>
    </source>
</evidence>
<dbReference type="RefSeq" id="XP_005758773.1">
    <property type="nucleotide sequence ID" value="XM_005758716.1"/>
</dbReference>
<dbReference type="Gene3D" id="2.60.120.200">
    <property type="match status" value="1"/>
</dbReference>
<dbReference type="EnsemblProtists" id="EOD06344">
    <property type="protein sequence ID" value="EOD06344"/>
    <property type="gene ID" value="EMIHUDRAFT_219184"/>
</dbReference>
<name>A0A0D3I509_EMIH1</name>
<dbReference type="Proteomes" id="UP000013827">
    <property type="component" value="Unassembled WGS sequence"/>
</dbReference>
<reference evidence="2" key="1">
    <citation type="journal article" date="2013" name="Nature">
        <title>Pan genome of the phytoplankton Emiliania underpins its global distribution.</title>
        <authorList>
            <person name="Read B.A."/>
            <person name="Kegel J."/>
            <person name="Klute M.J."/>
            <person name="Kuo A."/>
            <person name="Lefebvre S.C."/>
            <person name="Maumus F."/>
            <person name="Mayer C."/>
            <person name="Miller J."/>
            <person name="Monier A."/>
            <person name="Salamov A."/>
            <person name="Young J."/>
            <person name="Aguilar M."/>
            <person name="Claverie J.M."/>
            <person name="Frickenhaus S."/>
            <person name="Gonzalez K."/>
            <person name="Herman E.K."/>
            <person name="Lin Y.C."/>
            <person name="Napier J."/>
            <person name="Ogata H."/>
            <person name="Sarno A.F."/>
            <person name="Shmutz J."/>
            <person name="Schroeder D."/>
            <person name="de Vargas C."/>
            <person name="Verret F."/>
            <person name="von Dassow P."/>
            <person name="Valentin K."/>
            <person name="Van de Peer Y."/>
            <person name="Wheeler G."/>
            <person name="Dacks J.B."/>
            <person name="Delwiche C.F."/>
            <person name="Dyhrman S.T."/>
            <person name="Glockner G."/>
            <person name="John U."/>
            <person name="Richards T."/>
            <person name="Worden A.Z."/>
            <person name="Zhang X."/>
            <person name="Grigoriev I.V."/>
            <person name="Allen A.E."/>
            <person name="Bidle K."/>
            <person name="Borodovsky M."/>
            <person name="Bowler C."/>
            <person name="Brownlee C."/>
            <person name="Cock J.M."/>
            <person name="Elias M."/>
            <person name="Gladyshev V.N."/>
            <person name="Groth M."/>
            <person name="Guda C."/>
            <person name="Hadaegh A."/>
            <person name="Iglesias-Rodriguez M.D."/>
            <person name="Jenkins J."/>
            <person name="Jones B.M."/>
            <person name="Lawson T."/>
            <person name="Leese F."/>
            <person name="Lindquist E."/>
            <person name="Lobanov A."/>
            <person name="Lomsadze A."/>
            <person name="Malik S.B."/>
            <person name="Marsh M.E."/>
            <person name="Mackinder L."/>
            <person name="Mock T."/>
            <person name="Mueller-Roeber B."/>
            <person name="Pagarete A."/>
            <person name="Parker M."/>
            <person name="Probert I."/>
            <person name="Quesneville H."/>
            <person name="Raines C."/>
            <person name="Rensing S.A."/>
            <person name="Riano-Pachon D.M."/>
            <person name="Richier S."/>
            <person name="Rokitta S."/>
            <person name="Shiraiwa Y."/>
            <person name="Soanes D.M."/>
            <person name="van der Giezen M."/>
            <person name="Wahlund T.M."/>
            <person name="Williams B."/>
            <person name="Wilson W."/>
            <person name="Wolfe G."/>
            <person name="Wurch L.L."/>
        </authorList>
    </citation>
    <scope>NUCLEOTIDE SEQUENCE</scope>
</reference>
<dbReference type="Pfam" id="PF13385">
    <property type="entry name" value="Laminin_G_3"/>
    <property type="match status" value="1"/>
</dbReference>
<proteinExistence type="predicted"/>
<dbReference type="AlphaFoldDB" id="A0A0D3I509"/>
<protein>
    <recommendedName>
        <fullName evidence="3">LamG-like jellyroll fold domain-containing protein</fullName>
    </recommendedName>
</protein>
<dbReference type="SUPFAM" id="SSF49899">
    <property type="entry name" value="Concanavalin A-like lectins/glucanases"/>
    <property type="match status" value="1"/>
</dbReference>
<keyword evidence="2" id="KW-1185">Reference proteome</keyword>
<evidence type="ECO:0008006" key="3">
    <source>
        <dbReference type="Google" id="ProtNLM"/>
    </source>
</evidence>
<accession>A0A0D3I509</accession>
<dbReference type="HOGENOM" id="CLU_635281_0_0_1"/>
<evidence type="ECO:0000313" key="1">
    <source>
        <dbReference type="EnsemblProtists" id="EOD06344"/>
    </source>
</evidence>
<sequence>MPELNATEIVIAYAEHGISCTAVAGGWGINPTVSGSTCYYSRSGSSYSEYGGYCFPEVNAATLEEATVAVMAQEYCNGITYEPYNLRYTGRAGTRLFGSSGSRFISWLNELRNLIAEAVSTGQDAVILLAPGAHISYQTGFLGGLEYLAAGFTASGAPYYRDASSSHYIYWDPSCNAFDGTDFYVNAKAPDHIGGSLGLTVAAWVKRSRSGNQGDRLIDFGNGGGSDNIVVAFQYGVAYDVYLGSTQYSFAPSQGPCPATPPSDRWVCGAFPVDVWTHVAVVHKPDETVTMYWDGVPRGSGSLPLPPAVARSGLYVGKSHWGYDPYFRGEMRDVFVFNGALDDGELRELREGSAASQCSLEHCIDSCTEMHPNTTNVEYHCYHPFDCKCYCQSACECMEDVGETSTWARVGKPAVKLLKAVLALEAPSSSVL</sequence>
<reference evidence="1" key="2">
    <citation type="submission" date="2024-10" db="UniProtKB">
        <authorList>
            <consortium name="EnsemblProtists"/>
        </authorList>
    </citation>
    <scope>IDENTIFICATION</scope>
</reference>
<dbReference type="KEGG" id="ehx:EMIHUDRAFT_219184"/>
<dbReference type="InterPro" id="IPR013320">
    <property type="entry name" value="ConA-like_dom_sf"/>
</dbReference>
<organism evidence="1 2">
    <name type="scientific">Emiliania huxleyi (strain CCMP1516)</name>
    <dbReference type="NCBI Taxonomy" id="280463"/>
    <lineage>
        <taxon>Eukaryota</taxon>
        <taxon>Haptista</taxon>
        <taxon>Haptophyta</taxon>
        <taxon>Prymnesiophyceae</taxon>
        <taxon>Isochrysidales</taxon>
        <taxon>Noelaerhabdaceae</taxon>
        <taxon>Emiliania</taxon>
    </lineage>
</organism>